<gene>
    <name evidence="7" type="ORF">OO17_17705</name>
</gene>
<dbReference type="SUPFAM" id="SSF52242">
    <property type="entry name" value="Cobalamin (vitamin B12)-binding domain"/>
    <property type="match status" value="1"/>
</dbReference>
<dbReference type="Proteomes" id="UP000032515">
    <property type="component" value="Unassembled WGS sequence"/>
</dbReference>
<evidence type="ECO:0000256" key="5">
    <source>
        <dbReference type="ARBA" id="ARBA00023285"/>
    </source>
</evidence>
<comment type="caution">
    <text evidence="7">The sequence shown here is derived from an EMBL/GenBank/DDBJ whole genome shotgun (WGS) entry which is preliminary data.</text>
</comment>
<sequence length="633" mass="66544">MPTATQEPAPQAPVANPELRLAADFAPASYDDWRKLVDGVLKGAPFEKLISKTYDGVKIQPIYPRAKDASPIAGRAAAPWQIMQRIDHPEAAKANAQALHDLENGANGLTLVFAGANGARGFGLPATEEAVAKVLDGVLLDAGIAIELQVGPQARMAAIYLAELIKQRGIDPASCEIRFGLDPIGACAVWGSSAYNWWEIAPAFTDAIKKVAGAGFKGPFAVADGRVIHDAGGSEVQELAYVLAVGVAYLRALDDANVPLDAARGMIYARLSADADQFLTLAKFRALRLLWARIEEGCGLTPKPLFIAAETAWRMLTQRDPYVNMLRATVATFSAGLGGANSISVLPHTFALGLPDAFARRAARNTQLVLLEESNLAKVADPAAGSGGIEALTQELCTAAWAQFQEIETAGGAFQAIGNNLIQPKVAATRAARQAAIAKRRDVLTGASEFPNLHEARAIVLKIKPVATGPYGKDKIKFNALEPIRLAVPFEALRDKSDHLLARKGARPKVFLASLGTAADFTARAGFAKSFFETGGIEAIDTEGFADPDALAAAFTASGAALVCLCSSDKFYAGHAAAAASALKAAGAKHIYLAGRPGELEAQLRQAGVQDFIFAGGDALALLNAAYQQIEAA</sequence>
<dbReference type="GO" id="GO:0031419">
    <property type="term" value="F:cobalamin binding"/>
    <property type="evidence" value="ECO:0007669"/>
    <property type="project" value="UniProtKB-KW"/>
</dbReference>
<dbReference type="STRING" id="1421013.GCA_000504425_01830"/>
<evidence type="ECO:0000259" key="6">
    <source>
        <dbReference type="Pfam" id="PF01642"/>
    </source>
</evidence>
<dbReference type="InterPro" id="IPR016176">
    <property type="entry name" value="Cbl-dep_enz_cat"/>
</dbReference>
<proteinExistence type="inferred from homology"/>
<dbReference type="GO" id="GO:0016866">
    <property type="term" value="F:intramolecular transferase activity"/>
    <property type="evidence" value="ECO:0007669"/>
    <property type="project" value="InterPro"/>
</dbReference>
<dbReference type="PANTHER" id="PTHR48101:SF4">
    <property type="entry name" value="METHYLMALONYL-COA MUTASE, MITOCHONDRIAL"/>
    <property type="match status" value="1"/>
</dbReference>
<organism evidence="7 8">
    <name type="scientific">Rhodopseudomonas palustris</name>
    <dbReference type="NCBI Taxonomy" id="1076"/>
    <lineage>
        <taxon>Bacteria</taxon>
        <taxon>Pseudomonadati</taxon>
        <taxon>Pseudomonadota</taxon>
        <taxon>Alphaproteobacteria</taxon>
        <taxon>Hyphomicrobiales</taxon>
        <taxon>Nitrobacteraceae</taxon>
        <taxon>Rhodopseudomonas</taxon>
    </lineage>
</organism>
<evidence type="ECO:0000313" key="8">
    <source>
        <dbReference type="Proteomes" id="UP000032515"/>
    </source>
</evidence>
<protein>
    <submittedName>
        <fullName evidence="7">Methylmalonyl-CoA mutase</fullName>
    </submittedName>
</protein>
<comment type="cofactor">
    <cofactor evidence="1">
        <name>adenosylcob(III)alamin</name>
        <dbReference type="ChEBI" id="CHEBI:18408"/>
    </cofactor>
</comment>
<dbReference type="OrthoDB" id="9762378at2"/>
<evidence type="ECO:0000256" key="3">
    <source>
        <dbReference type="ARBA" id="ARBA00022628"/>
    </source>
</evidence>
<dbReference type="InterPro" id="IPR036724">
    <property type="entry name" value="Cobalamin-bd_sf"/>
</dbReference>
<dbReference type="Gene3D" id="3.20.20.240">
    <property type="entry name" value="Methylmalonyl-CoA mutase"/>
    <property type="match status" value="1"/>
</dbReference>
<evidence type="ECO:0000256" key="4">
    <source>
        <dbReference type="ARBA" id="ARBA00023235"/>
    </source>
</evidence>
<reference evidence="7 8" key="1">
    <citation type="submission" date="2014-11" db="EMBL/GenBank/DDBJ databases">
        <title>Genomics and ecophysiology of heterotrophic nitrogen fixing bacteria isolated from estuarine surface water.</title>
        <authorList>
            <person name="Bentzon-Tilia M."/>
            <person name="Severin I."/>
            <person name="Hansen L.H."/>
            <person name="Riemann L."/>
        </authorList>
    </citation>
    <scope>NUCLEOTIDE SEQUENCE [LARGE SCALE GENOMIC DNA]</scope>
    <source>
        <strain evidence="7 8">BAL398</strain>
    </source>
</reference>
<evidence type="ECO:0000256" key="2">
    <source>
        <dbReference type="ARBA" id="ARBA00008465"/>
    </source>
</evidence>
<dbReference type="Gene3D" id="3.40.50.280">
    <property type="entry name" value="Cobalamin-binding domain"/>
    <property type="match status" value="1"/>
</dbReference>
<keyword evidence="5" id="KW-0170">Cobalt</keyword>
<feature type="domain" description="Methylmalonyl-CoA mutase alpha/beta chain catalytic" evidence="6">
    <location>
        <begin position="77"/>
        <end position="465"/>
    </location>
</feature>
<accession>A0A0D7ELW4</accession>
<keyword evidence="3" id="KW-0846">Cobalamin</keyword>
<comment type="similarity">
    <text evidence="2">Belongs to the methylmalonyl-CoA mutase family.</text>
</comment>
<dbReference type="AlphaFoldDB" id="A0A0D7ELW4"/>
<keyword evidence="4" id="KW-0413">Isomerase</keyword>
<evidence type="ECO:0000313" key="7">
    <source>
        <dbReference type="EMBL" id="KIZ40447.1"/>
    </source>
</evidence>
<name>A0A0D7ELW4_RHOPL</name>
<evidence type="ECO:0000256" key="1">
    <source>
        <dbReference type="ARBA" id="ARBA00001922"/>
    </source>
</evidence>
<dbReference type="SUPFAM" id="SSF51703">
    <property type="entry name" value="Cobalamin (vitamin B12)-dependent enzymes"/>
    <property type="match status" value="1"/>
</dbReference>
<dbReference type="RefSeq" id="WP_044413924.1">
    <property type="nucleotide sequence ID" value="NZ_JXXE01000356.1"/>
</dbReference>
<dbReference type="EMBL" id="JXXE01000356">
    <property type="protein sequence ID" value="KIZ40447.1"/>
    <property type="molecule type" value="Genomic_DNA"/>
</dbReference>
<dbReference type="CDD" id="cd03677">
    <property type="entry name" value="MM_CoA_mutase_beta"/>
    <property type="match status" value="1"/>
</dbReference>
<dbReference type="PATRIC" id="fig|1076.23.peg.3824"/>
<dbReference type="Pfam" id="PF01642">
    <property type="entry name" value="MM_CoA_mutase"/>
    <property type="match status" value="1"/>
</dbReference>
<dbReference type="InterPro" id="IPR006099">
    <property type="entry name" value="MeMalonylCoA_mutase_a/b_cat"/>
</dbReference>
<dbReference type="PANTHER" id="PTHR48101">
    <property type="entry name" value="METHYLMALONYL-COA MUTASE, MITOCHONDRIAL-RELATED"/>
    <property type="match status" value="1"/>
</dbReference>
<dbReference type="GO" id="GO:0046872">
    <property type="term" value="F:metal ion binding"/>
    <property type="evidence" value="ECO:0007669"/>
    <property type="project" value="InterPro"/>
</dbReference>